<keyword evidence="2" id="KW-1133">Transmembrane helix</keyword>
<evidence type="ECO:0008006" key="5">
    <source>
        <dbReference type="Google" id="ProtNLM"/>
    </source>
</evidence>
<reference evidence="3" key="1">
    <citation type="submission" date="2021-01" db="EMBL/GenBank/DDBJ databases">
        <authorList>
            <person name="Lovell J.T."/>
            <person name="Bentley N."/>
            <person name="Bhattarai G."/>
            <person name="Jenkins J.W."/>
            <person name="Sreedasyam A."/>
            <person name="Alarcon Y."/>
            <person name="Bock C."/>
            <person name="Boston L."/>
            <person name="Carlson J."/>
            <person name="Cervantes K."/>
            <person name="Clermont K."/>
            <person name="Krom N."/>
            <person name="Kubenka K."/>
            <person name="Mamidi S."/>
            <person name="Mattison C."/>
            <person name="Monteros M."/>
            <person name="Pisani C."/>
            <person name="Plott C."/>
            <person name="Rajasekar S."/>
            <person name="Rhein H.S."/>
            <person name="Rohla C."/>
            <person name="Song M."/>
            <person name="Hilaire R.S."/>
            <person name="Shu S."/>
            <person name="Wells L."/>
            <person name="Wang X."/>
            <person name="Webber J."/>
            <person name="Heerema R.J."/>
            <person name="Klein P."/>
            <person name="Conner P."/>
            <person name="Grauke L."/>
            <person name="Grimwood J."/>
            <person name="Schmutz J."/>
            <person name="Randall J.J."/>
        </authorList>
    </citation>
    <scope>NUCLEOTIDE SEQUENCE</scope>
    <source>
        <tissue evidence="3">Leaf</tissue>
    </source>
</reference>
<proteinExistence type="predicted"/>
<dbReference type="EMBL" id="CM031830">
    <property type="protein sequence ID" value="KAG6706997.1"/>
    <property type="molecule type" value="Genomic_DNA"/>
</dbReference>
<dbReference type="GO" id="GO:0016020">
    <property type="term" value="C:membrane"/>
    <property type="evidence" value="ECO:0007669"/>
    <property type="project" value="UniProtKB-SubCell"/>
</dbReference>
<keyword evidence="2" id="KW-0812">Transmembrane</keyword>
<evidence type="ECO:0000313" key="3">
    <source>
        <dbReference type="EMBL" id="KAG6706999.1"/>
    </source>
</evidence>
<feature type="transmembrane region" description="Helical" evidence="2">
    <location>
        <begin position="118"/>
        <end position="140"/>
    </location>
</feature>
<keyword evidence="1" id="KW-0407">Ion channel</keyword>
<dbReference type="AlphaFoldDB" id="A0A922EN90"/>
<keyword evidence="1" id="KW-0406">Ion transport</keyword>
<accession>A0A922EN90</accession>
<dbReference type="GO" id="GO:0034220">
    <property type="term" value="P:monoatomic ion transmembrane transport"/>
    <property type="evidence" value="ECO:0007669"/>
    <property type="project" value="UniProtKB-KW"/>
</dbReference>
<organism evidence="3 4">
    <name type="scientific">Carya illinoinensis</name>
    <name type="common">Pecan</name>
    <dbReference type="NCBI Taxonomy" id="32201"/>
    <lineage>
        <taxon>Eukaryota</taxon>
        <taxon>Viridiplantae</taxon>
        <taxon>Streptophyta</taxon>
        <taxon>Embryophyta</taxon>
        <taxon>Tracheophyta</taxon>
        <taxon>Spermatophyta</taxon>
        <taxon>Magnoliopsida</taxon>
        <taxon>eudicotyledons</taxon>
        <taxon>Gunneridae</taxon>
        <taxon>Pentapetalae</taxon>
        <taxon>rosids</taxon>
        <taxon>fabids</taxon>
        <taxon>Fagales</taxon>
        <taxon>Juglandaceae</taxon>
        <taxon>Carya</taxon>
    </lineage>
</organism>
<sequence length="409" mass="47888">MRSLVMRCFSFCKNGDVESQGSKKDGTIIPKTLAKCYKHFHWDVAFLVVCIVAIAVEPIFFYLPVIKEATKCIAIDTTLKIIAICVRSFLDLIALGDLVARKKIYIKSHDMIMSTSDYVINILSILPVPQVIVSIIFLDMRDYKSRHRRKVLNAVVLLQYVPRLFRVYRLWKRVNETIVKKNAESSKNKIPTKGSSTNKVNAESNKNMKRFIVMKAGFNLLLYLVASNVLGAFWYFASIQRETTCWQLACKNDIGCSKSSPSFNCGDGFGNYTFLNDSCSLETRNTPLFDFGIFQEARQSGILASKDFFRKTIYCFWWGLRNLRCTCSGRHKRGYLGISIMSLLQKKWRHQKKKKWRRYKHKHDVIASMKWRRYLSISMMRYLKNVTRYYDTLYLRVFLLNDYIYYYNK</sequence>
<protein>
    <recommendedName>
        <fullName evidence="5">Ion transport domain-containing protein</fullName>
    </recommendedName>
</protein>
<dbReference type="EMBL" id="CM031830">
    <property type="protein sequence ID" value="KAG6706998.1"/>
    <property type="molecule type" value="Genomic_DNA"/>
</dbReference>
<name>A0A922EN90_CARIL</name>
<keyword evidence="2" id="KW-0472">Membrane</keyword>
<gene>
    <name evidence="3" type="ORF">I3842_06G010000</name>
</gene>
<dbReference type="PANTHER" id="PTHR45651:SF68">
    <property type="entry name" value="ION TRANSPORT DOMAIN-CONTAINING PROTEIN"/>
    <property type="match status" value="1"/>
</dbReference>
<evidence type="ECO:0000313" key="4">
    <source>
        <dbReference type="Proteomes" id="UP000811246"/>
    </source>
</evidence>
<evidence type="ECO:0000256" key="1">
    <source>
        <dbReference type="ARBA" id="ARBA00023303"/>
    </source>
</evidence>
<dbReference type="PANTHER" id="PTHR45651">
    <property type="entry name" value="CYCLIC NUCLEOTIDE-GATED ION CHANNEL 15-RELATED-RELATED"/>
    <property type="match status" value="1"/>
</dbReference>
<comment type="caution">
    <text evidence="3">The sequence shown here is derived from an EMBL/GenBank/DDBJ whole genome shotgun (WGS) entry which is preliminary data.</text>
</comment>
<keyword evidence="1" id="KW-0813">Transport</keyword>
<feature type="transmembrane region" description="Helical" evidence="2">
    <location>
        <begin position="216"/>
        <end position="237"/>
    </location>
</feature>
<dbReference type="EMBL" id="CM031830">
    <property type="protein sequence ID" value="KAG6706999.1"/>
    <property type="molecule type" value="Genomic_DNA"/>
</dbReference>
<feature type="transmembrane region" description="Helical" evidence="2">
    <location>
        <begin position="44"/>
        <end position="65"/>
    </location>
</feature>
<dbReference type="Proteomes" id="UP000811246">
    <property type="component" value="Chromosome 6"/>
</dbReference>
<evidence type="ECO:0000256" key="2">
    <source>
        <dbReference type="SAM" id="Phobius"/>
    </source>
</evidence>